<feature type="transmembrane region" description="Helical" evidence="2">
    <location>
        <begin position="262"/>
        <end position="281"/>
    </location>
</feature>
<comment type="caution">
    <text evidence="3">The sequence shown here is derived from an EMBL/GenBank/DDBJ whole genome shotgun (WGS) entry which is preliminary data.</text>
</comment>
<accession>A0A147DTY3</accession>
<reference evidence="3 4" key="1">
    <citation type="journal article" date="2016" name="Front. Microbiol.">
        <title>Genomic Resource of Rice Seed Associated Bacteria.</title>
        <authorList>
            <person name="Midha S."/>
            <person name="Bansal K."/>
            <person name="Sharma S."/>
            <person name="Kumar N."/>
            <person name="Patil P.P."/>
            <person name="Chaudhry V."/>
            <person name="Patil P.B."/>
        </authorList>
    </citation>
    <scope>NUCLEOTIDE SEQUENCE [LARGE SCALE GENOMIC DNA]</scope>
    <source>
        <strain evidence="3 4">NS359</strain>
    </source>
</reference>
<organism evidence="3 4">
    <name type="scientific">Curtobacterium oceanosedimentum</name>
    <dbReference type="NCBI Taxonomy" id="465820"/>
    <lineage>
        <taxon>Bacteria</taxon>
        <taxon>Bacillati</taxon>
        <taxon>Actinomycetota</taxon>
        <taxon>Actinomycetes</taxon>
        <taxon>Micrococcales</taxon>
        <taxon>Microbacteriaceae</taxon>
        <taxon>Curtobacterium</taxon>
    </lineage>
</organism>
<evidence type="ECO:0000256" key="2">
    <source>
        <dbReference type="SAM" id="Phobius"/>
    </source>
</evidence>
<sequence>MPARGGNWSLVGEASDPIVADTQVVHELIDYYRSIADEIRSEADVLKRIGEGDESEFKGESADAVRKKSGEVAASLQKMSGRYDAIRDALTGYLPSLETALDESAAALREAEDASAAGSRAASMVDPSQGRAQDAPPLTADEQGAVDAKHRATEDARAGADAATAKLRRAVDTLNGAGRQAASTIRAAWDDGLHDTLGDKIKAFFSKLLKILVKIFTYIGIALAALAILIPGVGILTFMAAVAASVTLVANIALASMGEGSWLDVITSAVGLVLVGVGGALTKAVSTLKTAGLAKGFAGFQKTSLDKIRNLQDLRSVQITKALGARTASEYSAARTEVQDLSKQIATVKETFAAARTKNVLDGFKEKPNWWRPNRALWNEDKAKVLDVFGKDGKGWQWERLFSVDRQFEMTKMQKELWAKYGVQIAASPTWHTWAAGGRVVTSWVNTFVYGQGIKPTGWGADQERVPGYEAVSGALTTA</sequence>
<dbReference type="AlphaFoldDB" id="A0A147DTY3"/>
<evidence type="ECO:0000313" key="3">
    <source>
        <dbReference type="EMBL" id="KTR53781.1"/>
    </source>
</evidence>
<protein>
    <submittedName>
        <fullName evidence="3">Uncharacterized protein</fullName>
    </submittedName>
</protein>
<feature type="region of interest" description="Disordered" evidence="1">
    <location>
        <begin position="118"/>
        <end position="146"/>
    </location>
</feature>
<evidence type="ECO:0000256" key="1">
    <source>
        <dbReference type="SAM" id="MobiDB-lite"/>
    </source>
</evidence>
<dbReference type="OrthoDB" id="7343197at2"/>
<dbReference type="RefSeq" id="WP_058748772.1">
    <property type="nucleotide sequence ID" value="NZ_LDRC01000010.1"/>
</dbReference>
<keyword evidence="2" id="KW-1133">Transmembrane helix</keyword>
<proteinExistence type="predicted"/>
<keyword evidence="2" id="KW-0812">Transmembrane</keyword>
<feature type="transmembrane region" description="Helical" evidence="2">
    <location>
        <begin position="211"/>
        <end position="230"/>
    </location>
</feature>
<feature type="transmembrane region" description="Helical" evidence="2">
    <location>
        <begin position="236"/>
        <end position="255"/>
    </location>
</feature>
<gene>
    <name evidence="3" type="ORF">NS359_01890</name>
</gene>
<name>A0A147DTY3_9MICO</name>
<dbReference type="PATRIC" id="fig|465820.4.peg.67"/>
<dbReference type="Proteomes" id="UP000072763">
    <property type="component" value="Unassembled WGS sequence"/>
</dbReference>
<dbReference type="EMBL" id="LDRC01000010">
    <property type="protein sequence ID" value="KTR53781.1"/>
    <property type="molecule type" value="Genomic_DNA"/>
</dbReference>
<evidence type="ECO:0000313" key="4">
    <source>
        <dbReference type="Proteomes" id="UP000072763"/>
    </source>
</evidence>
<keyword evidence="2" id="KW-0472">Membrane</keyword>